<evidence type="ECO:0000313" key="2">
    <source>
        <dbReference type="Proteomes" id="UP000029409"/>
    </source>
</evidence>
<keyword evidence="2" id="KW-1185">Reference proteome</keyword>
<sequence>MLEGVFADKGDHSGWRTDLINNQLFVGDLAEHTWSLYSANGAAIVTKQAWPGNSDSKFAGYNAAAGISYFLEYHSGKASIAAYPVH</sequence>
<dbReference type="RefSeq" id="WP_042205061.1">
    <property type="nucleotide sequence ID" value="NZ_CP009288.1"/>
</dbReference>
<proteinExistence type="predicted"/>
<accession>A0A089HGN5</accession>
<dbReference type="STRING" id="44251.PDUR_03250"/>
<gene>
    <name evidence="1" type="ORF">PDUR_03250</name>
</gene>
<reference evidence="1 2" key="1">
    <citation type="submission" date="2014-08" db="EMBL/GenBank/DDBJ databases">
        <title>Comparative genomics of the Paenibacillus odorifer group.</title>
        <authorList>
            <person name="den Bakker H.C."/>
            <person name="Tsai Y.-C."/>
            <person name="Martin N."/>
            <person name="Korlach J."/>
            <person name="Wiedmann M."/>
        </authorList>
    </citation>
    <scope>NUCLEOTIDE SEQUENCE [LARGE SCALE GENOMIC DNA]</scope>
    <source>
        <strain evidence="1 2">DSM 1735</strain>
    </source>
</reference>
<dbReference type="EMBL" id="CP009288">
    <property type="protein sequence ID" value="AIQ11131.1"/>
    <property type="molecule type" value="Genomic_DNA"/>
</dbReference>
<dbReference type="Proteomes" id="UP000029409">
    <property type="component" value="Chromosome"/>
</dbReference>
<protein>
    <submittedName>
        <fullName evidence="1">Uncharacterized protein</fullName>
    </submittedName>
</protein>
<dbReference type="AlphaFoldDB" id="A0A089HGN5"/>
<dbReference type="KEGG" id="pdu:PDUR_03250"/>
<name>A0A089HGN5_PAEDU</name>
<organism evidence="1 2">
    <name type="scientific">Paenibacillus durus</name>
    <name type="common">Paenibacillus azotofixans</name>
    <dbReference type="NCBI Taxonomy" id="44251"/>
    <lineage>
        <taxon>Bacteria</taxon>
        <taxon>Bacillati</taxon>
        <taxon>Bacillota</taxon>
        <taxon>Bacilli</taxon>
        <taxon>Bacillales</taxon>
        <taxon>Paenibacillaceae</taxon>
        <taxon>Paenibacillus</taxon>
    </lineage>
</organism>
<dbReference type="OrthoDB" id="2525351at2"/>
<evidence type="ECO:0000313" key="1">
    <source>
        <dbReference type="EMBL" id="AIQ11131.1"/>
    </source>
</evidence>